<dbReference type="Proteomes" id="UP001056778">
    <property type="component" value="Chromosome 6"/>
</dbReference>
<dbReference type="EMBL" id="CM043020">
    <property type="protein sequence ID" value="KAI4459523.1"/>
    <property type="molecule type" value="Genomic_DNA"/>
</dbReference>
<name>A0ACB9SY94_HOLOL</name>
<comment type="caution">
    <text evidence="1">The sequence shown here is derived from an EMBL/GenBank/DDBJ whole genome shotgun (WGS) entry which is preliminary data.</text>
</comment>
<keyword evidence="2" id="KW-1185">Reference proteome</keyword>
<proteinExistence type="predicted"/>
<accession>A0ACB9SY94</accession>
<gene>
    <name evidence="1" type="ORF">MML48_6g00017888</name>
</gene>
<sequence>MDACNAVEREVDRVLSKFGGINEHASRTLSGLITYIENLKKEYDASKILLSAPEDHELSNVQVDLLKQAMTKVKETVTRLATDHRDSHSTVSKVGKAIDRNFVSDFAATSRDDVFNTSEKLELLNKVICQHYHRHGYKDVAEELAAEAGISPEFNNNEPFTELNHILESLKQKDIEPALAWAIAHRDNLEAHNSSLEFKLHQFKFIEILLKGPSSQNDAITYARMHFRPFAYRHAKEIQTLMGMILYLQSGVKSSPYQLLFTNDRWVEIYDTFTRDACLLLGVSVNSPLSICVNAGCIAIPALLNIKQIMKDRQVAGIWNGKDELPIEIDLGSENRYHSMFACPILRQQSTESNPPMRLICGHVISRDALNKLCSGNKMKCPYCPMEQSPADAKLIYF</sequence>
<evidence type="ECO:0000313" key="1">
    <source>
        <dbReference type="EMBL" id="KAI4459523.1"/>
    </source>
</evidence>
<protein>
    <submittedName>
        <fullName evidence="1">Macrophage erythroblast attacher-related</fullName>
    </submittedName>
</protein>
<evidence type="ECO:0000313" key="2">
    <source>
        <dbReference type="Proteomes" id="UP001056778"/>
    </source>
</evidence>
<reference evidence="1" key="1">
    <citation type="submission" date="2022-04" db="EMBL/GenBank/DDBJ databases">
        <title>Chromosome-scale genome assembly of Holotrichia oblita Faldermann.</title>
        <authorList>
            <person name="Rongchong L."/>
        </authorList>
    </citation>
    <scope>NUCLEOTIDE SEQUENCE</scope>
    <source>
        <strain evidence="1">81SQS9</strain>
    </source>
</reference>
<organism evidence="1 2">
    <name type="scientific">Holotrichia oblita</name>
    <name type="common">Chafer beetle</name>
    <dbReference type="NCBI Taxonomy" id="644536"/>
    <lineage>
        <taxon>Eukaryota</taxon>
        <taxon>Metazoa</taxon>
        <taxon>Ecdysozoa</taxon>
        <taxon>Arthropoda</taxon>
        <taxon>Hexapoda</taxon>
        <taxon>Insecta</taxon>
        <taxon>Pterygota</taxon>
        <taxon>Neoptera</taxon>
        <taxon>Endopterygota</taxon>
        <taxon>Coleoptera</taxon>
        <taxon>Polyphaga</taxon>
        <taxon>Scarabaeiformia</taxon>
        <taxon>Scarabaeidae</taxon>
        <taxon>Melolonthinae</taxon>
        <taxon>Holotrichia</taxon>
    </lineage>
</organism>